<keyword evidence="9 14" id="KW-0694">RNA-binding</keyword>
<dbReference type="EC" id="6.1.1.7" evidence="14"/>
<feature type="coiled-coil region" evidence="15">
    <location>
        <begin position="699"/>
        <end position="761"/>
    </location>
</feature>
<comment type="function">
    <text evidence="12 14">Catalyzes the attachment of alanine to tRNA(Ala) in a two-step reaction: alanine is first activated by ATP to form Ala-AMP and then transferred to the acceptor end of tRNA(Ala). Also edits incorrectly charged Ser-tRNA(Ala) and Gly-tRNA(Ala) via its editing domain.</text>
</comment>
<dbReference type="InterPro" id="IPR018163">
    <property type="entry name" value="Thr/Ala-tRNA-synth_IIc_edit"/>
</dbReference>
<evidence type="ECO:0000256" key="4">
    <source>
        <dbReference type="ARBA" id="ARBA00022598"/>
    </source>
</evidence>
<dbReference type="Gene3D" id="2.40.30.130">
    <property type="match status" value="1"/>
</dbReference>
<gene>
    <name evidence="14 17" type="primary">alaS</name>
    <name evidence="17" type="ORF">NCTC10118_00528</name>
</gene>
<dbReference type="InterPro" id="IPR018165">
    <property type="entry name" value="Ala-tRNA-synth_IIc_core"/>
</dbReference>
<evidence type="ECO:0000256" key="8">
    <source>
        <dbReference type="ARBA" id="ARBA00022840"/>
    </source>
</evidence>
<evidence type="ECO:0000256" key="13">
    <source>
        <dbReference type="ARBA" id="ARBA00048300"/>
    </source>
</evidence>
<dbReference type="NCBIfam" id="TIGR00344">
    <property type="entry name" value="alaS"/>
    <property type="match status" value="1"/>
</dbReference>
<dbReference type="AlphaFoldDB" id="A0A449AEV0"/>
<dbReference type="SUPFAM" id="SSF101353">
    <property type="entry name" value="Putative anticodon-binding domain of alanyl-tRNA synthetase (AlaRS)"/>
    <property type="match status" value="1"/>
</dbReference>
<dbReference type="PANTHER" id="PTHR11777">
    <property type="entry name" value="ALANYL-TRNA SYNTHETASE"/>
    <property type="match status" value="1"/>
</dbReference>
<dbReference type="EMBL" id="LR214972">
    <property type="protein sequence ID" value="VEU63502.1"/>
    <property type="molecule type" value="Genomic_DNA"/>
</dbReference>
<evidence type="ECO:0000256" key="11">
    <source>
        <dbReference type="ARBA" id="ARBA00023146"/>
    </source>
</evidence>
<feature type="binding site" evidence="14">
    <location>
        <position position="559"/>
    </location>
    <ligand>
        <name>Zn(2+)</name>
        <dbReference type="ChEBI" id="CHEBI:29105"/>
    </ligand>
</feature>
<dbReference type="SUPFAM" id="SSF50447">
    <property type="entry name" value="Translation proteins"/>
    <property type="match status" value="1"/>
</dbReference>
<evidence type="ECO:0000256" key="6">
    <source>
        <dbReference type="ARBA" id="ARBA00022741"/>
    </source>
</evidence>
<evidence type="ECO:0000256" key="15">
    <source>
        <dbReference type="SAM" id="Coils"/>
    </source>
</evidence>
<dbReference type="SUPFAM" id="SSF55186">
    <property type="entry name" value="ThrRS/AlaRS common domain"/>
    <property type="match status" value="1"/>
</dbReference>
<feature type="domain" description="Alanyl-transfer RNA synthetases family profile" evidence="16">
    <location>
        <begin position="1"/>
        <end position="703"/>
    </location>
</feature>
<dbReference type="InterPro" id="IPR018164">
    <property type="entry name" value="Ala-tRNA-synth_IIc_N"/>
</dbReference>
<dbReference type="SUPFAM" id="SSF55681">
    <property type="entry name" value="Class II aaRS and biotin synthetases"/>
    <property type="match status" value="1"/>
</dbReference>
<evidence type="ECO:0000313" key="18">
    <source>
        <dbReference type="Proteomes" id="UP000289952"/>
    </source>
</evidence>
<keyword evidence="15" id="KW-0175">Coiled coil</keyword>
<dbReference type="InterPro" id="IPR009000">
    <property type="entry name" value="Transl_B-barrel_sf"/>
</dbReference>
<evidence type="ECO:0000313" key="17">
    <source>
        <dbReference type="EMBL" id="VEU63502.1"/>
    </source>
</evidence>
<dbReference type="CDD" id="cd00673">
    <property type="entry name" value="AlaRS_core"/>
    <property type="match status" value="1"/>
</dbReference>
<dbReference type="InterPro" id="IPR045864">
    <property type="entry name" value="aa-tRNA-synth_II/BPL/LPL"/>
</dbReference>
<evidence type="ECO:0000256" key="12">
    <source>
        <dbReference type="ARBA" id="ARBA00024779"/>
    </source>
</evidence>
<dbReference type="InterPro" id="IPR002318">
    <property type="entry name" value="Ala-tRNA-lgiase_IIc"/>
</dbReference>
<evidence type="ECO:0000256" key="5">
    <source>
        <dbReference type="ARBA" id="ARBA00022723"/>
    </source>
</evidence>
<dbReference type="Gene3D" id="3.30.930.10">
    <property type="entry name" value="Bira Bifunctional Protein, Domain 2"/>
    <property type="match status" value="1"/>
</dbReference>
<dbReference type="Gene3D" id="3.30.980.10">
    <property type="entry name" value="Threonyl-trna Synthetase, Chain A, domain 2"/>
    <property type="match status" value="1"/>
</dbReference>
<keyword evidence="10 14" id="KW-0648">Protein biosynthesis</keyword>
<dbReference type="PROSITE" id="PS50860">
    <property type="entry name" value="AA_TRNA_LIGASE_II_ALA"/>
    <property type="match status" value="1"/>
</dbReference>
<protein>
    <recommendedName>
        <fullName evidence="14">Alanine--tRNA ligase</fullName>
        <ecNumber evidence="14">6.1.1.7</ecNumber>
    </recommendedName>
    <alternativeName>
        <fullName evidence="14">Alanyl-tRNA synthetase</fullName>
        <shortName evidence="14">AlaRS</shortName>
    </alternativeName>
</protein>
<evidence type="ECO:0000256" key="1">
    <source>
        <dbReference type="ARBA" id="ARBA00008226"/>
    </source>
</evidence>
<evidence type="ECO:0000256" key="9">
    <source>
        <dbReference type="ARBA" id="ARBA00022884"/>
    </source>
</evidence>
<evidence type="ECO:0000256" key="10">
    <source>
        <dbReference type="ARBA" id="ARBA00022917"/>
    </source>
</evidence>
<dbReference type="GO" id="GO:0005829">
    <property type="term" value="C:cytosol"/>
    <property type="evidence" value="ECO:0007669"/>
    <property type="project" value="TreeGrafter"/>
</dbReference>
<dbReference type="OrthoDB" id="9803884at2"/>
<keyword evidence="7 14" id="KW-0862">Zinc</keyword>
<comment type="subcellular location">
    <subcellularLocation>
        <location evidence="14">Cytoplasm</location>
    </subcellularLocation>
</comment>
<dbReference type="PRINTS" id="PR00980">
    <property type="entry name" value="TRNASYNTHALA"/>
</dbReference>
<evidence type="ECO:0000256" key="3">
    <source>
        <dbReference type="ARBA" id="ARBA00022555"/>
    </source>
</evidence>
<keyword evidence="3 14" id="KW-0820">tRNA-binding</keyword>
<dbReference type="Pfam" id="PF01411">
    <property type="entry name" value="tRNA-synt_2c"/>
    <property type="match status" value="1"/>
</dbReference>
<keyword evidence="18" id="KW-1185">Reference proteome</keyword>
<feature type="binding site" evidence="14">
    <location>
        <position position="664"/>
    </location>
    <ligand>
        <name>Zn(2+)</name>
        <dbReference type="ChEBI" id="CHEBI:29105"/>
    </ligand>
</feature>
<dbReference type="GO" id="GO:0008270">
    <property type="term" value="F:zinc ion binding"/>
    <property type="evidence" value="ECO:0007669"/>
    <property type="project" value="UniProtKB-UniRule"/>
</dbReference>
<keyword evidence="11 14" id="KW-0030">Aminoacyl-tRNA synthetase</keyword>
<name>A0A449AEV0_9BACT</name>
<dbReference type="GO" id="GO:0004813">
    <property type="term" value="F:alanine-tRNA ligase activity"/>
    <property type="evidence" value="ECO:0007669"/>
    <property type="project" value="UniProtKB-UniRule"/>
</dbReference>
<accession>A0A449AEV0</accession>
<evidence type="ECO:0000256" key="7">
    <source>
        <dbReference type="ARBA" id="ARBA00022833"/>
    </source>
</evidence>
<comment type="catalytic activity">
    <reaction evidence="13 14">
        <text>tRNA(Ala) + L-alanine + ATP = L-alanyl-tRNA(Ala) + AMP + diphosphate</text>
        <dbReference type="Rhea" id="RHEA:12540"/>
        <dbReference type="Rhea" id="RHEA-COMP:9657"/>
        <dbReference type="Rhea" id="RHEA-COMP:9923"/>
        <dbReference type="ChEBI" id="CHEBI:30616"/>
        <dbReference type="ChEBI" id="CHEBI:33019"/>
        <dbReference type="ChEBI" id="CHEBI:57972"/>
        <dbReference type="ChEBI" id="CHEBI:78442"/>
        <dbReference type="ChEBI" id="CHEBI:78497"/>
        <dbReference type="ChEBI" id="CHEBI:456215"/>
        <dbReference type="EC" id="6.1.1.7"/>
    </reaction>
</comment>
<dbReference type="GO" id="GO:0002161">
    <property type="term" value="F:aminoacyl-tRNA deacylase activity"/>
    <property type="evidence" value="ECO:0007669"/>
    <property type="project" value="TreeGrafter"/>
</dbReference>
<comment type="cofactor">
    <cofactor evidence="14">
        <name>Zn(2+)</name>
        <dbReference type="ChEBI" id="CHEBI:29105"/>
    </cofactor>
    <text evidence="14">Binds 1 zinc ion per subunit.</text>
</comment>
<evidence type="ECO:0000259" key="16">
    <source>
        <dbReference type="PROSITE" id="PS50860"/>
    </source>
</evidence>
<dbReference type="InterPro" id="IPR018162">
    <property type="entry name" value="Ala-tRNA-ligase_IIc_anticod-bd"/>
</dbReference>
<dbReference type="InterPro" id="IPR023033">
    <property type="entry name" value="Ala_tRNA_ligase_euk/bac"/>
</dbReference>
<keyword evidence="5 14" id="KW-0479">Metal-binding</keyword>
<dbReference type="GO" id="GO:0005524">
    <property type="term" value="F:ATP binding"/>
    <property type="evidence" value="ECO:0007669"/>
    <property type="project" value="UniProtKB-UniRule"/>
</dbReference>
<organism evidence="17 18">
    <name type="scientific">Mycoplasmopsis bovirhinis</name>
    <dbReference type="NCBI Taxonomy" id="29553"/>
    <lineage>
        <taxon>Bacteria</taxon>
        <taxon>Bacillati</taxon>
        <taxon>Mycoplasmatota</taxon>
        <taxon>Mycoplasmoidales</taxon>
        <taxon>Metamycoplasmataceae</taxon>
        <taxon>Mycoplasmopsis</taxon>
    </lineage>
</organism>
<feature type="binding site" evidence="14">
    <location>
        <position position="660"/>
    </location>
    <ligand>
        <name>Zn(2+)</name>
        <dbReference type="ChEBI" id="CHEBI:29105"/>
    </ligand>
</feature>
<sequence length="874" mass="100219">MNSKLIRAKWLNFFEANDHLIIPSKSLIPQNDPSLLWINSGVATLKEYFEGKKNPPSTKMVNSQKVIRTNDIENVGVTARHHTFFEMLGNFSIGDYFKKEAIELATKFLLEELKLDKDKLYFTYYYEDLETKNLWIKQGFSEEHMIAGDKKTNFWEVGSGPCGPNTEIFYDRGTKYDQRGVELLKNDIENDRYIEIWNIVFSTFNSDGQGNYTELKQKNIDTGAGFERIVSILQDAPTNFDTDLFLPIIHEIEKYTKYRYDADNYFVKEPKQAEINTYFKVIADHMRAVVNAAGDGAKPSNVGRGYIIRRLIRRSLYFTMLLGIKKPILHKLVQVVKNTLPYEYNQDQIIKIIIDEEQAFAKTVENGRQLLNKHISEDQKIFDGALAFKLFETYGFPFELTEEILASQGISIDKEAYLEAKTKHENASKGNKVSGMDKVINSLTLITQKVDNFVGYEFIEAKTEILYLLDQETEQETIEGIGYLVLKQTPFYATSGGQRHDKGYITQNNRKITVLDVFKDKYGNHIHKVSGTINKIDPVECFVDPKIRLGLERNHSGTHFLFAALRTVLGPQIKQLGSDNNEERLTFDFPADTKPTNEQIAKIENLVKSYIKLSSTRHYLNMTTNQAKEMGAIMTLEEAEYMDPNSVRIVKFDNITADLCGGTHLSNSGKLENFKIISVEKKSATVFRIRAISSHRLVNEYLKNKQDELLQEVNNLINRNKLLDQNYTFEPNLNNNLEDSINLLNNAISQIRNDYVKLQKQKETNTLFSYDNIEFKTFKGFKFSLLEVSMQDNPKVIATTLREKYLDTTFFVVTKGLNPMLVVASKILNSNFLAQQIFQKFNGKGGGNAILSMGKIASTENLTKFIQEGLNWEN</sequence>
<dbReference type="InterPro" id="IPR012947">
    <property type="entry name" value="tRNA_SAD"/>
</dbReference>
<dbReference type="FunFam" id="3.30.930.10:FF:000046">
    <property type="entry name" value="Alanine--tRNA ligase"/>
    <property type="match status" value="1"/>
</dbReference>
<evidence type="ECO:0000256" key="2">
    <source>
        <dbReference type="ARBA" id="ARBA00022490"/>
    </source>
</evidence>
<proteinExistence type="inferred from homology"/>
<dbReference type="HAMAP" id="MF_00036_B">
    <property type="entry name" value="Ala_tRNA_synth_B"/>
    <property type="match status" value="1"/>
</dbReference>
<keyword evidence="2 14" id="KW-0963">Cytoplasm</keyword>
<dbReference type="InterPro" id="IPR050058">
    <property type="entry name" value="Ala-tRNA_ligase"/>
</dbReference>
<dbReference type="GO" id="GO:0000049">
    <property type="term" value="F:tRNA binding"/>
    <property type="evidence" value="ECO:0007669"/>
    <property type="project" value="UniProtKB-KW"/>
</dbReference>
<dbReference type="RefSeq" id="WP_129621710.1">
    <property type="nucleotide sequence ID" value="NZ_LR214972.1"/>
</dbReference>
<evidence type="ECO:0000256" key="14">
    <source>
        <dbReference type="HAMAP-Rule" id="MF_00036"/>
    </source>
</evidence>
<dbReference type="GO" id="GO:0006419">
    <property type="term" value="P:alanyl-tRNA aminoacylation"/>
    <property type="evidence" value="ECO:0007669"/>
    <property type="project" value="UniProtKB-UniRule"/>
</dbReference>
<keyword evidence="4 14" id="KW-0436">Ligase</keyword>
<reference evidence="17 18" key="1">
    <citation type="submission" date="2019-01" db="EMBL/GenBank/DDBJ databases">
        <authorList>
            <consortium name="Pathogen Informatics"/>
        </authorList>
    </citation>
    <scope>NUCLEOTIDE SEQUENCE [LARGE SCALE GENOMIC DNA]</scope>
    <source>
        <strain evidence="17 18">NCTC10118</strain>
    </source>
</reference>
<dbReference type="Proteomes" id="UP000289952">
    <property type="component" value="Chromosome"/>
</dbReference>
<comment type="similarity">
    <text evidence="1 14">Belongs to the class-II aminoacyl-tRNA synthetase family.</text>
</comment>
<dbReference type="SMART" id="SM00863">
    <property type="entry name" value="tRNA_SAD"/>
    <property type="match status" value="1"/>
</dbReference>
<keyword evidence="8 14" id="KW-0067">ATP-binding</keyword>
<dbReference type="FunFam" id="3.30.980.10:FF:000004">
    <property type="entry name" value="Alanine--tRNA ligase, cytoplasmic"/>
    <property type="match status" value="1"/>
</dbReference>
<comment type="domain">
    <text evidence="14">Consists of three domains; the N-terminal catalytic domain, the editing domain and the C-terminal C-Ala domain. The editing domain removes incorrectly charged amino acids, while the C-Ala domain, along with tRNA(Ala), serves as a bridge to cooperatively bring together the editing and aminoacylation centers thus stimulating deacylation of misacylated tRNAs.</text>
</comment>
<dbReference type="PANTHER" id="PTHR11777:SF9">
    <property type="entry name" value="ALANINE--TRNA LIGASE, CYTOPLASMIC"/>
    <property type="match status" value="1"/>
</dbReference>
<feature type="binding site" evidence="14">
    <location>
        <position position="555"/>
    </location>
    <ligand>
        <name>Zn(2+)</name>
        <dbReference type="ChEBI" id="CHEBI:29105"/>
    </ligand>
</feature>
<dbReference type="Pfam" id="PF07973">
    <property type="entry name" value="tRNA_SAD"/>
    <property type="match status" value="1"/>
</dbReference>
<keyword evidence="6 14" id="KW-0547">Nucleotide-binding</keyword>